<dbReference type="Gene3D" id="1.20.1250.20">
    <property type="entry name" value="MFS general substrate transporter like domains"/>
    <property type="match status" value="2"/>
</dbReference>
<feature type="transmembrane region" description="Helical" evidence="7">
    <location>
        <begin position="267"/>
        <end position="286"/>
    </location>
</feature>
<dbReference type="PANTHER" id="PTHR23501">
    <property type="entry name" value="MAJOR FACILITATOR SUPERFAMILY"/>
    <property type="match status" value="1"/>
</dbReference>
<dbReference type="AlphaFoldDB" id="A0A0A2JHA7"/>
<feature type="transmembrane region" description="Helical" evidence="7">
    <location>
        <begin position="157"/>
        <end position="179"/>
    </location>
</feature>
<dbReference type="HOGENOM" id="CLU_000960_22_1_1"/>
<evidence type="ECO:0000256" key="5">
    <source>
        <dbReference type="ARBA" id="ARBA00023136"/>
    </source>
</evidence>
<feature type="transmembrane region" description="Helical" evidence="7">
    <location>
        <begin position="344"/>
        <end position="365"/>
    </location>
</feature>
<keyword evidence="10" id="KW-1185">Reference proteome</keyword>
<feature type="transmembrane region" description="Helical" evidence="7">
    <location>
        <begin position="125"/>
        <end position="150"/>
    </location>
</feature>
<dbReference type="InterPro" id="IPR020846">
    <property type="entry name" value="MFS_dom"/>
</dbReference>
<dbReference type="Pfam" id="PF07690">
    <property type="entry name" value="MFS_1"/>
    <property type="match status" value="1"/>
</dbReference>
<evidence type="ECO:0000313" key="9">
    <source>
        <dbReference type="EMBL" id="KGO54792.1"/>
    </source>
</evidence>
<keyword evidence="5 7" id="KW-0472">Membrane</keyword>
<proteinExistence type="inferred from homology"/>
<dbReference type="GO" id="GO:0005886">
    <property type="term" value="C:plasma membrane"/>
    <property type="evidence" value="ECO:0007669"/>
    <property type="project" value="TreeGrafter"/>
</dbReference>
<keyword evidence="3 7" id="KW-0812">Transmembrane</keyword>
<dbReference type="FunFam" id="1.20.1250.20:FF:000196">
    <property type="entry name" value="MFS toxin efflux pump (AflT)"/>
    <property type="match status" value="1"/>
</dbReference>
<evidence type="ECO:0000256" key="7">
    <source>
        <dbReference type="SAM" id="Phobius"/>
    </source>
</evidence>
<feature type="domain" description="Major facilitator superfamily (MFS) profile" evidence="8">
    <location>
        <begin position="35"/>
        <end position="532"/>
    </location>
</feature>
<evidence type="ECO:0000313" key="10">
    <source>
        <dbReference type="Proteomes" id="UP000030143"/>
    </source>
</evidence>
<comment type="similarity">
    <text evidence="2">Belongs to the major facilitator superfamily. TCR/Tet family.</text>
</comment>
<dbReference type="GO" id="GO:0022857">
    <property type="term" value="F:transmembrane transporter activity"/>
    <property type="evidence" value="ECO:0007669"/>
    <property type="project" value="InterPro"/>
</dbReference>
<gene>
    <name evidence="9" type="ORF">PEX2_090450</name>
</gene>
<dbReference type="SUPFAM" id="SSF103473">
    <property type="entry name" value="MFS general substrate transporter"/>
    <property type="match status" value="2"/>
</dbReference>
<feature type="transmembrane region" description="Helical" evidence="7">
    <location>
        <begin position="99"/>
        <end position="119"/>
    </location>
</feature>
<reference evidence="9 10" key="1">
    <citation type="journal article" date="2015" name="Mol. Plant Microbe Interact.">
        <title>Genome, transcriptome, and functional analyses of Penicillium expansum provide new insights into secondary metabolism and pathogenicity.</title>
        <authorList>
            <person name="Ballester A.R."/>
            <person name="Marcet-Houben M."/>
            <person name="Levin E."/>
            <person name="Sela N."/>
            <person name="Selma-Lazaro C."/>
            <person name="Carmona L."/>
            <person name="Wisniewski M."/>
            <person name="Droby S."/>
            <person name="Gonzalez-Candelas L."/>
            <person name="Gabaldon T."/>
        </authorList>
    </citation>
    <scope>NUCLEOTIDE SEQUENCE [LARGE SCALE GENOMIC DNA]</scope>
    <source>
        <strain evidence="9 10">MD-8</strain>
    </source>
</reference>
<feature type="transmembrane region" description="Helical" evidence="7">
    <location>
        <begin position="510"/>
        <end position="529"/>
    </location>
</feature>
<feature type="transmembrane region" description="Helical" evidence="7">
    <location>
        <begin position="236"/>
        <end position="255"/>
    </location>
</feature>
<dbReference type="CDD" id="cd17502">
    <property type="entry name" value="MFS_Azr1_MDR_like"/>
    <property type="match status" value="1"/>
</dbReference>
<name>A0A0A2JHA7_PENEN</name>
<protein>
    <submittedName>
        <fullName evidence="9">Major facilitator superfamily domain, general substrate transporter</fullName>
    </submittedName>
</protein>
<keyword evidence="4 7" id="KW-1133">Transmembrane helix</keyword>
<sequence length="556" mass="58870">MDEDPTPHNAQAKSPVPVVAECTTHYLTGIKLWLVVVSTTLVSFLILLDMSIIATAIPHITSEFHSLTDVGWYGSAYLISNCALQPLAGKFYTQLVSKYTFLTFLTVFELGSVLCGAATTSNMLIVGRAIAGMGGSGLVIGTLTILAAVAPKHQQPALIGLTMGLSQLGVVCGPLLGGVFTQHASWRWCFYVNLPIGAVAALIIILIQIPNQNSSPANGAPMEKAMGNTQSLLQKLDLVGFVIFAGFAVMISLALEWGGSTYVWRSSTIIGLFCGAGLALVVFVLWERRVGDAMAMIPGSIAGTRQVWCSCLFMGFFSGSLFVFAYYLPIYFQAVKNTSPTMSGVYMLPGIFAQVLTTVISGFAIGRTGYYWPWALLSAVLAAIGGGLLSTVLAHTVIVRPIMYQFIAGLGRGCGMQTPLIAIQNTLPSERVALGTSLAVFAQTFGGSLFLNFANLVFNHGLKEGLPKFAPTVNAEAVISAGAASFRSVVSKQDLPEVLSAYSSAIGQTFYLAVGASVATFAFAFGMGWQKIKTKKDAQVAAEAQAQAQTRGDSHA</sequence>
<feature type="transmembrane region" description="Helical" evidence="7">
    <location>
        <begin position="372"/>
        <end position="396"/>
    </location>
</feature>
<dbReference type="RefSeq" id="XP_016597104.1">
    <property type="nucleotide sequence ID" value="XM_016746315.1"/>
</dbReference>
<accession>A0A0A2JHA7</accession>
<evidence type="ECO:0000256" key="4">
    <source>
        <dbReference type="ARBA" id="ARBA00022989"/>
    </source>
</evidence>
<dbReference type="VEuPathDB" id="FungiDB:PEXP_014380"/>
<evidence type="ECO:0000256" key="3">
    <source>
        <dbReference type="ARBA" id="ARBA00022692"/>
    </source>
</evidence>
<comment type="caution">
    <text evidence="9">The sequence shown here is derived from an EMBL/GenBank/DDBJ whole genome shotgun (WGS) entry which is preliminary data.</text>
</comment>
<comment type="subcellular location">
    <subcellularLocation>
        <location evidence="1">Membrane</location>
        <topology evidence="1">Multi-pass membrane protein</topology>
    </subcellularLocation>
</comment>
<dbReference type="InterPro" id="IPR011701">
    <property type="entry name" value="MFS"/>
</dbReference>
<feature type="transmembrane region" description="Helical" evidence="7">
    <location>
        <begin position="434"/>
        <end position="458"/>
    </location>
</feature>
<evidence type="ECO:0000256" key="6">
    <source>
        <dbReference type="ARBA" id="ARBA00023180"/>
    </source>
</evidence>
<dbReference type="InterPro" id="IPR036259">
    <property type="entry name" value="MFS_trans_sf"/>
</dbReference>
<dbReference type="Proteomes" id="UP000030143">
    <property type="component" value="Unassembled WGS sequence"/>
</dbReference>
<dbReference type="GeneID" id="27681735"/>
<feature type="transmembrane region" description="Helical" evidence="7">
    <location>
        <begin position="185"/>
        <end position="207"/>
    </location>
</feature>
<keyword evidence="6" id="KW-0325">Glycoprotein</keyword>
<dbReference type="PROSITE" id="PS50850">
    <property type="entry name" value="MFS"/>
    <property type="match status" value="1"/>
</dbReference>
<organism evidence="9 10">
    <name type="scientific">Penicillium expansum</name>
    <name type="common">Blue mold rot fungus</name>
    <dbReference type="NCBI Taxonomy" id="27334"/>
    <lineage>
        <taxon>Eukaryota</taxon>
        <taxon>Fungi</taxon>
        <taxon>Dikarya</taxon>
        <taxon>Ascomycota</taxon>
        <taxon>Pezizomycotina</taxon>
        <taxon>Eurotiomycetes</taxon>
        <taxon>Eurotiomycetidae</taxon>
        <taxon>Eurotiales</taxon>
        <taxon>Aspergillaceae</taxon>
        <taxon>Penicillium</taxon>
    </lineage>
</organism>
<evidence type="ECO:0000256" key="1">
    <source>
        <dbReference type="ARBA" id="ARBA00004141"/>
    </source>
</evidence>
<dbReference type="PANTHER" id="PTHR23501:SF193">
    <property type="entry name" value="MULTIDRUG TRANSPORTER, PUTATIVE (AFU_ORTHOLOGUE AFUA_8G00940)-RELATED"/>
    <property type="match status" value="1"/>
</dbReference>
<evidence type="ECO:0000259" key="8">
    <source>
        <dbReference type="PROSITE" id="PS50850"/>
    </source>
</evidence>
<feature type="transmembrane region" description="Helical" evidence="7">
    <location>
        <begin position="32"/>
        <end position="58"/>
    </location>
</feature>
<dbReference type="EMBL" id="JQFZ01000214">
    <property type="protein sequence ID" value="KGO54792.1"/>
    <property type="molecule type" value="Genomic_DNA"/>
</dbReference>
<feature type="transmembrane region" description="Helical" evidence="7">
    <location>
        <begin position="307"/>
        <end position="332"/>
    </location>
</feature>
<evidence type="ECO:0000256" key="2">
    <source>
        <dbReference type="ARBA" id="ARBA00007520"/>
    </source>
</evidence>